<protein>
    <submittedName>
        <fullName evidence="2">HPr kinase/phosphorylase</fullName>
    </submittedName>
</protein>
<keyword evidence="2" id="KW-0418">Kinase</keyword>
<comment type="caution">
    <text evidence="2">The sequence shown here is derived from an EMBL/GenBank/DDBJ whole genome shotgun (WGS) entry which is preliminary data.</text>
</comment>
<sequence length="144" mass="15016">MQKSDGQSPLVLHASCVAWKGRGLILVGPSGSGKSTTALHLMAFGADLVADDRTELFSSDGLWARAPDAIRGLIEARGMGLLSARTAGPVRVALVADLGRAEDQRLPPHRTVTFLGETLPLVLCGGGGPYPAALLQYLKEGRSA</sequence>
<dbReference type="InterPro" id="IPR011104">
    <property type="entry name" value="Hpr_kin/Pase_C"/>
</dbReference>
<dbReference type="GO" id="GO:0016301">
    <property type="term" value="F:kinase activity"/>
    <property type="evidence" value="ECO:0007669"/>
    <property type="project" value="UniProtKB-KW"/>
</dbReference>
<keyword evidence="2" id="KW-0808">Transferase</keyword>
<dbReference type="Proteomes" id="UP001597353">
    <property type="component" value="Unassembled WGS sequence"/>
</dbReference>
<proteinExistence type="predicted"/>
<dbReference type="Gene3D" id="3.40.50.300">
    <property type="entry name" value="P-loop containing nucleotide triphosphate hydrolases"/>
    <property type="match status" value="1"/>
</dbReference>
<dbReference type="RefSeq" id="WP_390259799.1">
    <property type="nucleotide sequence ID" value="NZ_JBHUGH010000003.1"/>
</dbReference>
<dbReference type="InterPro" id="IPR027417">
    <property type="entry name" value="P-loop_NTPase"/>
</dbReference>
<feature type="domain" description="HPr kinase/phosphorylase C-terminal" evidence="1">
    <location>
        <begin position="11"/>
        <end position="85"/>
    </location>
</feature>
<reference evidence="3" key="1">
    <citation type="journal article" date="2019" name="Int. J. Syst. Evol. Microbiol.">
        <title>The Global Catalogue of Microorganisms (GCM) 10K type strain sequencing project: providing services to taxonomists for standard genome sequencing and annotation.</title>
        <authorList>
            <consortium name="The Broad Institute Genomics Platform"/>
            <consortium name="The Broad Institute Genome Sequencing Center for Infectious Disease"/>
            <person name="Wu L."/>
            <person name="Ma J."/>
        </authorList>
    </citation>
    <scope>NUCLEOTIDE SEQUENCE [LARGE SCALE GENOMIC DNA]</scope>
    <source>
        <strain evidence="3">CGMCC 4.7242</strain>
    </source>
</reference>
<dbReference type="EMBL" id="JBHUGH010000003">
    <property type="protein sequence ID" value="MFD1911471.1"/>
    <property type="molecule type" value="Genomic_DNA"/>
</dbReference>
<keyword evidence="3" id="KW-1185">Reference proteome</keyword>
<dbReference type="Pfam" id="PF07475">
    <property type="entry name" value="Hpr_kinase_C"/>
    <property type="match status" value="1"/>
</dbReference>
<name>A0ABW4S2B7_9RHOB</name>
<evidence type="ECO:0000313" key="2">
    <source>
        <dbReference type="EMBL" id="MFD1911471.1"/>
    </source>
</evidence>
<evidence type="ECO:0000313" key="3">
    <source>
        <dbReference type="Proteomes" id="UP001597353"/>
    </source>
</evidence>
<accession>A0ABW4S2B7</accession>
<organism evidence="2 3">
    <name type="scientific">Halodurantibacterium flavum</name>
    <dbReference type="NCBI Taxonomy" id="1382802"/>
    <lineage>
        <taxon>Bacteria</taxon>
        <taxon>Pseudomonadati</taxon>
        <taxon>Pseudomonadota</taxon>
        <taxon>Alphaproteobacteria</taxon>
        <taxon>Rhodobacterales</taxon>
        <taxon>Paracoccaceae</taxon>
        <taxon>Halodurantibacterium</taxon>
    </lineage>
</organism>
<dbReference type="CDD" id="cd01918">
    <property type="entry name" value="HprK_C"/>
    <property type="match status" value="1"/>
</dbReference>
<evidence type="ECO:0000259" key="1">
    <source>
        <dbReference type="Pfam" id="PF07475"/>
    </source>
</evidence>
<gene>
    <name evidence="2" type="ORF">ACFSGJ_04495</name>
</gene>
<dbReference type="SUPFAM" id="SSF53795">
    <property type="entry name" value="PEP carboxykinase-like"/>
    <property type="match status" value="1"/>
</dbReference>